<keyword evidence="7" id="KW-0503">Monooxygenase</keyword>
<evidence type="ECO:0000256" key="7">
    <source>
        <dbReference type="ARBA" id="ARBA00023033"/>
    </source>
</evidence>
<proteinExistence type="inferred from homology"/>
<dbReference type="PANTHER" id="PTHR24305">
    <property type="entry name" value="CYTOCHROME P450"/>
    <property type="match status" value="1"/>
</dbReference>
<keyword evidence="8" id="KW-0349">Heme</keyword>
<keyword evidence="9" id="KW-0472">Membrane</keyword>
<comment type="cofactor">
    <cofactor evidence="1 8">
        <name>heme</name>
        <dbReference type="ChEBI" id="CHEBI:30413"/>
    </cofactor>
</comment>
<dbReference type="PRINTS" id="PR00465">
    <property type="entry name" value="EP450IV"/>
</dbReference>
<organism evidence="10 11">
    <name type="scientific">Cerrena zonata</name>
    <dbReference type="NCBI Taxonomy" id="2478898"/>
    <lineage>
        <taxon>Eukaryota</taxon>
        <taxon>Fungi</taxon>
        <taxon>Dikarya</taxon>
        <taxon>Basidiomycota</taxon>
        <taxon>Agaricomycotina</taxon>
        <taxon>Agaricomycetes</taxon>
        <taxon>Polyporales</taxon>
        <taxon>Cerrenaceae</taxon>
        <taxon>Cerrena</taxon>
    </lineage>
</organism>
<evidence type="ECO:0000256" key="2">
    <source>
        <dbReference type="ARBA" id="ARBA00005179"/>
    </source>
</evidence>
<dbReference type="InterPro" id="IPR036396">
    <property type="entry name" value="Cyt_P450_sf"/>
</dbReference>
<keyword evidence="4 8" id="KW-0479">Metal-binding</keyword>
<protein>
    <recommendedName>
        <fullName evidence="12">Cytochrome P450</fullName>
    </recommendedName>
</protein>
<gene>
    <name evidence="10" type="ORF">QCA50_011903</name>
</gene>
<feature type="transmembrane region" description="Helical" evidence="9">
    <location>
        <begin position="64"/>
        <end position="85"/>
    </location>
</feature>
<dbReference type="SUPFAM" id="SSF48264">
    <property type="entry name" value="Cytochrome P450"/>
    <property type="match status" value="1"/>
</dbReference>
<comment type="caution">
    <text evidence="10">The sequence shown here is derived from an EMBL/GenBank/DDBJ whole genome shotgun (WGS) entry which is preliminary data.</text>
</comment>
<keyword evidence="9" id="KW-0812">Transmembrane</keyword>
<feature type="binding site" description="axial binding residue" evidence="8">
    <location>
        <position position="508"/>
    </location>
    <ligand>
        <name>heme</name>
        <dbReference type="ChEBI" id="CHEBI:30413"/>
    </ligand>
    <ligandPart>
        <name>Fe</name>
        <dbReference type="ChEBI" id="CHEBI:18248"/>
    </ligandPart>
</feature>
<dbReference type="InterPro" id="IPR050121">
    <property type="entry name" value="Cytochrome_P450_monoxygenase"/>
</dbReference>
<dbReference type="EMBL" id="JASBNA010000022">
    <property type="protein sequence ID" value="KAK7685066.1"/>
    <property type="molecule type" value="Genomic_DNA"/>
</dbReference>
<evidence type="ECO:0000256" key="3">
    <source>
        <dbReference type="ARBA" id="ARBA00010617"/>
    </source>
</evidence>
<evidence type="ECO:0000256" key="6">
    <source>
        <dbReference type="ARBA" id="ARBA00023004"/>
    </source>
</evidence>
<evidence type="ECO:0000256" key="5">
    <source>
        <dbReference type="ARBA" id="ARBA00023002"/>
    </source>
</evidence>
<dbReference type="InterPro" id="IPR001128">
    <property type="entry name" value="Cyt_P450"/>
</dbReference>
<dbReference type="AlphaFoldDB" id="A0AAW0G5S2"/>
<keyword evidence="5" id="KW-0560">Oxidoreductase</keyword>
<comment type="similarity">
    <text evidence="3">Belongs to the cytochrome P450 family.</text>
</comment>
<evidence type="ECO:0008006" key="12">
    <source>
        <dbReference type="Google" id="ProtNLM"/>
    </source>
</evidence>
<dbReference type="GO" id="GO:0016705">
    <property type="term" value="F:oxidoreductase activity, acting on paired donors, with incorporation or reduction of molecular oxygen"/>
    <property type="evidence" value="ECO:0007669"/>
    <property type="project" value="InterPro"/>
</dbReference>
<dbReference type="GO" id="GO:0005506">
    <property type="term" value="F:iron ion binding"/>
    <property type="evidence" value="ECO:0007669"/>
    <property type="project" value="InterPro"/>
</dbReference>
<dbReference type="GO" id="GO:0020037">
    <property type="term" value="F:heme binding"/>
    <property type="evidence" value="ECO:0007669"/>
    <property type="project" value="InterPro"/>
</dbReference>
<comment type="pathway">
    <text evidence="2">Secondary metabolite biosynthesis.</text>
</comment>
<dbReference type="Pfam" id="PF00067">
    <property type="entry name" value="p450"/>
    <property type="match status" value="1"/>
</dbReference>
<keyword evidence="6 8" id="KW-0408">Iron</keyword>
<dbReference type="PANTHER" id="PTHR24305:SF187">
    <property type="entry name" value="P450, PUTATIVE (EUROFUNG)-RELATED"/>
    <property type="match status" value="1"/>
</dbReference>
<feature type="transmembrane region" description="Helical" evidence="9">
    <location>
        <begin position="35"/>
        <end position="52"/>
    </location>
</feature>
<name>A0AAW0G5S2_9APHY</name>
<dbReference type="Proteomes" id="UP001385951">
    <property type="component" value="Unassembled WGS sequence"/>
</dbReference>
<dbReference type="Gene3D" id="1.10.630.10">
    <property type="entry name" value="Cytochrome P450"/>
    <property type="match status" value="1"/>
</dbReference>
<reference evidence="10 11" key="1">
    <citation type="submission" date="2022-09" db="EMBL/GenBank/DDBJ databases">
        <authorList>
            <person name="Palmer J.M."/>
        </authorList>
    </citation>
    <scope>NUCLEOTIDE SEQUENCE [LARGE SCALE GENOMIC DNA]</scope>
    <source>
        <strain evidence="10 11">DSM 7382</strain>
    </source>
</reference>
<evidence type="ECO:0000313" key="11">
    <source>
        <dbReference type="Proteomes" id="UP001385951"/>
    </source>
</evidence>
<evidence type="ECO:0000256" key="4">
    <source>
        <dbReference type="ARBA" id="ARBA00022723"/>
    </source>
</evidence>
<keyword evidence="9" id="KW-1133">Transmembrane helix</keyword>
<evidence type="ECO:0000256" key="8">
    <source>
        <dbReference type="PIRSR" id="PIRSR602403-1"/>
    </source>
</evidence>
<sequence>MTVQYYTSLLTHHPELLLGSAAFWILPNRAARGDFVLAAIFVGFTLLVVQYHRNEYYRTWSETCLHAMVTLGTGLVALVLNAVLYRSSPWHPLSQHPGPFWNRITEIPLALSAYRRDRFLYVRDLHERYGKIVRIAPNAISINSSAAVNPIYGSSQCFNKSDAYDLHMKGDGLFFIKEREWHDLRRRSWNRAFSSEAMVNYRDVLVSTSQTLVDYLLRCSDRAGAVTLDTCLSHWSFDTMVGVVFGGKQSEESLMHTEDPFKIVEEARNALVAFEFLGHLQWLFHILKHFPSSQFRRFESFSTELARRRLEAKEVFVRDVFSFWVLSFIDKSPEDNIDIFLQLDAVADESDVKVEDLAVDSEVAIIAGTESVASMSSILFYFILTHQEWYHALRDELDTTFQESEFDVDVLDNLPILNAIIQEGMRLGSIFSGLQRVVPPEGAFIEGCFFPGGTLVGVPIYAQHTSEENFSPSPREFRPQRWLKGGLGPDSKINKSSMLTFSAGPFSCVGSKLAYKQIRTVLANVLLQLDVSFPPGFDPNVFWGGVRNLRATILTEHLMVNVKPRDGRI</sequence>
<keyword evidence="11" id="KW-1185">Reference proteome</keyword>
<evidence type="ECO:0000313" key="10">
    <source>
        <dbReference type="EMBL" id="KAK7685066.1"/>
    </source>
</evidence>
<evidence type="ECO:0000256" key="9">
    <source>
        <dbReference type="SAM" id="Phobius"/>
    </source>
</evidence>
<dbReference type="InterPro" id="IPR002403">
    <property type="entry name" value="Cyt_P450_E_grp-IV"/>
</dbReference>
<accession>A0AAW0G5S2</accession>
<dbReference type="GO" id="GO:0004497">
    <property type="term" value="F:monooxygenase activity"/>
    <property type="evidence" value="ECO:0007669"/>
    <property type="project" value="UniProtKB-KW"/>
</dbReference>
<evidence type="ECO:0000256" key="1">
    <source>
        <dbReference type="ARBA" id="ARBA00001971"/>
    </source>
</evidence>